<reference evidence="1 2" key="1">
    <citation type="journal article" date="2019" name="ISME J.">
        <title>Insights into ecological role of a new deltaproteobacterial order Candidatus Acidulodesulfobacterales by metagenomics and metatranscriptomics.</title>
        <authorList>
            <person name="Tan S."/>
            <person name="Liu J."/>
            <person name="Fang Y."/>
            <person name="Hedlund B.P."/>
            <person name="Lian Z.H."/>
            <person name="Huang L.Y."/>
            <person name="Li J.T."/>
            <person name="Huang L.N."/>
            <person name="Li W.J."/>
            <person name="Jiang H.C."/>
            <person name="Dong H.L."/>
            <person name="Shu W.S."/>
        </authorList>
    </citation>
    <scope>NUCLEOTIDE SEQUENCE [LARGE SCALE GENOMIC DNA]</scope>
    <source>
        <strain evidence="1">AP1</strain>
    </source>
</reference>
<comment type="caution">
    <text evidence="1">The sequence shown here is derived from an EMBL/GenBank/DDBJ whole genome shotgun (WGS) entry which is preliminary data.</text>
</comment>
<accession>A0A519BLS5</accession>
<protein>
    <submittedName>
        <fullName evidence="1">Uncharacterized protein</fullName>
    </submittedName>
</protein>
<proteinExistence type="predicted"/>
<organism evidence="1 2">
    <name type="scientific">Candidatus Acididesulfobacter diazotrophicus</name>
    <dbReference type="NCBI Taxonomy" id="2597226"/>
    <lineage>
        <taxon>Bacteria</taxon>
        <taxon>Deltaproteobacteria</taxon>
        <taxon>Candidatus Acidulodesulfobacterales</taxon>
        <taxon>Candidatus Acididesulfobacter</taxon>
    </lineage>
</organism>
<dbReference type="Proteomes" id="UP000319296">
    <property type="component" value="Unassembled WGS sequence"/>
</dbReference>
<name>A0A519BLS5_9DELT</name>
<dbReference type="AlphaFoldDB" id="A0A519BLS5"/>
<evidence type="ECO:0000313" key="2">
    <source>
        <dbReference type="Proteomes" id="UP000319296"/>
    </source>
</evidence>
<gene>
    <name evidence="1" type="ORF">EVG15_07160</name>
</gene>
<dbReference type="EMBL" id="SGBB01000012">
    <property type="protein sequence ID" value="RZD18228.1"/>
    <property type="molecule type" value="Genomic_DNA"/>
</dbReference>
<evidence type="ECO:0000313" key="1">
    <source>
        <dbReference type="EMBL" id="RZD18228.1"/>
    </source>
</evidence>
<sequence>MNYMSIICMIVRYYKGLQGKIILKNIPHSSIIGIFLSRFSSANNINLMHNTMQNIAIKAIHKSKSTEITLI</sequence>